<dbReference type="EMBL" id="KB870805">
    <property type="protein sequence ID" value="EOA39878.1"/>
    <property type="molecule type" value="Genomic_DNA"/>
</dbReference>
<dbReference type="Pfam" id="PF10151">
    <property type="entry name" value="TMEM214"/>
    <property type="match status" value="1"/>
</dbReference>
<dbReference type="GO" id="GO:0005783">
    <property type="term" value="C:endoplasmic reticulum"/>
    <property type="evidence" value="ECO:0007669"/>
    <property type="project" value="TreeGrafter"/>
</dbReference>
<evidence type="ECO:0000313" key="3">
    <source>
        <dbReference type="Proteomes" id="UP000029121"/>
    </source>
</evidence>
<sequence>ITSSHCCRPRFTPGKSIKIEFLIFEKAIDPMESVEYNGFETTNVSSHNNDHGWKKVVYPKRNRKQKPADQAAAANGVTGNLIPNGALANGGDNVFRSLEEQAEGRHRRILAAKKASDAADVSDGGRSKRRSNGYGDEGHDFDDSDSETAVGKENLKAEEVKKPKVKKEKKPKVTLAEAAAKIDVSNLAAFLVEASESYASQPEIQLMRYADYFGRALSQVSSAHFPWVKTFKESPLSKLIDIPLSHLPEAVYKTSADWINQRPIEALGAFVLWGLDCILADLAVQQGAAKGNKKGAQQASSKSQVAIFVTVAIVLRKKPDALTHILPILRENPKYQGQDKLPVTVWMIAQASQGDISVGLYSWAHNLLPVVSSKSCNPQSRDLILQLVERILSNPKARSILVNGAVRKGERLIPPPSFEILVRLTFPASSARVKATERFEAVYPLLKEVSLAGAPGSKAMKQVTQQIFTFALKAAGEGNSVLAKEAAAITIWALTQNVDCCKHWENLYSENLEASVTVLKKLSDEWKERPVKLTPAETLTLNQTMKSLRQKNEKALAEGGANGASQSLYKDADKCCKVISGKLSSGGCIKSIATTASLLAVGCAAAAAVSANPEALAYVKNLVESLDLNKFTDTVMTAWNN</sequence>
<proteinExistence type="predicted"/>
<dbReference type="GO" id="GO:0005794">
    <property type="term" value="C:Golgi apparatus"/>
    <property type="evidence" value="ECO:0007669"/>
    <property type="project" value="TreeGrafter"/>
</dbReference>
<gene>
    <name evidence="2" type="ORF">CARUB_v10008554mg</name>
</gene>
<feature type="region of interest" description="Disordered" evidence="1">
    <location>
        <begin position="110"/>
        <end position="150"/>
    </location>
</feature>
<dbReference type="KEGG" id="crb:17900603"/>
<accession>R0IRG6</accession>
<protein>
    <submittedName>
        <fullName evidence="2">Uncharacterized protein</fullName>
    </submittedName>
</protein>
<organism evidence="2 3">
    <name type="scientific">Capsella rubella</name>
    <dbReference type="NCBI Taxonomy" id="81985"/>
    <lineage>
        <taxon>Eukaryota</taxon>
        <taxon>Viridiplantae</taxon>
        <taxon>Streptophyta</taxon>
        <taxon>Embryophyta</taxon>
        <taxon>Tracheophyta</taxon>
        <taxon>Spermatophyta</taxon>
        <taxon>Magnoliopsida</taxon>
        <taxon>eudicotyledons</taxon>
        <taxon>Gunneridae</taxon>
        <taxon>Pentapetalae</taxon>
        <taxon>rosids</taxon>
        <taxon>malvids</taxon>
        <taxon>Brassicales</taxon>
        <taxon>Brassicaceae</taxon>
        <taxon>Camelineae</taxon>
        <taxon>Capsella</taxon>
    </lineage>
</organism>
<dbReference type="PANTHER" id="PTHR13448">
    <property type="entry name" value="TRANSMEMBRANE PROTEIN 214"/>
    <property type="match status" value="1"/>
</dbReference>
<dbReference type="InterPro" id="IPR019308">
    <property type="entry name" value="TMEM214"/>
</dbReference>
<feature type="non-terminal residue" evidence="2">
    <location>
        <position position="1"/>
    </location>
</feature>
<reference evidence="3" key="1">
    <citation type="journal article" date="2013" name="Nat. Genet.">
        <title>The Capsella rubella genome and the genomic consequences of rapid mating system evolution.</title>
        <authorList>
            <person name="Slotte T."/>
            <person name="Hazzouri K.M."/>
            <person name="Agren J.A."/>
            <person name="Koenig D."/>
            <person name="Maumus F."/>
            <person name="Guo Y.L."/>
            <person name="Steige K."/>
            <person name="Platts A.E."/>
            <person name="Escobar J.S."/>
            <person name="Newman L.K."/>
            <person name="Wang W."/>
            <person name="Mandakova T."/>
            <person name="Vello E."/>
            <person name="Smith L.M."/>
            <person name="Henz S.R."/>
            <person name="Steffen J."/>
            <person name="Takuno S."/>
            <person name="Brandvain Y."/>
            <person name="Coop G."/>
            <person name="Andolfatto P."/>
            <person name="Hu T.T."/>
            <person name="Blanchette M."/>
            <person name="Clark R.M."/>
            <person name="Quesneville H."/>
            <person name="Nordborg M."/>
            <person name="Gaut B.S."/>
            <person name="Lysak M.A."/>
            <person name="Jenkins J."/>
            <person name="Grimwood J."/>
            <person name="Chapman J."/>
            <person name="Prochnik S."/>
            <person name="Shu S."/>
            <person name="Rokhsar D."/>
            <person name="Schmutz J."/>
            <person name="Weigel D."/>
            <person name="Wright S.I."/>
        </authorList>
    </citation>
    <scope>NUCLEOTIDE SEQUENCE [LARGE SCALE GENOMIC DNA]</scope>
    <source>
        <strain evidence="3">cv. Monte Gargano</strain>
    </source>
</reference>
<keyword evidence="3" id="KW-1185">Reference proteome</keyword>
<dbReference type="STRING" id="81985.R0IRG6"/>
<dbReference type="Proteomes" id="UP000029121">
    <property type="component" value="Unassembled WGS sequence"/>
</dbReference>
<name>R0IRG6_9BRAS</name>
<dbReference type="OrthoDB" id="10022292at2759"/>
<feature type="region of interest" description="Disordered" evidence="1">
    <location>
        <begin position="61"/>
        <end position="90"/>
    </location>
</feature>
<dbReference type="AlphaFoldDB" id="R0IRG6"/>
<dbReference type="PANTHER" id="PTHR13448:SF15">
    <property type="entry name" value="TRANSMEMBRANE PROTEIN 214-A"/>
    <property type="match status" value="1"/>
</dbReference>
<evidence type="ECO:0000313" key="2">
    <source>
        <dbReference type="EMBL" id="EOA39878.1"/>
    </source>
</evidence>
<dbReference type="eggNOG" id="KOG4467">
    <property type="taxonomic scope" value="Eukaryota"/>
</dbReference>
<evidence type="ECO:0000256" key="1">
    <source>
        <dbReference type="SAM" id="MobiDB-lite"/>
    </source>
</evidence>